<keyword evidence="2" id="KW-1185">Reference proteome</keyword>
<dbReference type="Proteomes" id="UP000518752">
    <property type="component" value="Unassembled WGS sequence"/>
</dbReference>
<dbReference type="EMBL" id="JAACJN010000226">
    <property type="protein sequence ID" value="KAF5358871.1"/>
    <property type="molecule type" value="Genomic_DNA"/>
</dbReference>
<dbReference type="InterPro" id="IPR036426">
    <property type="entry name" value="Bulb-type_lectin_dom_sf"/>
</dbReference>
<comment type="caution">
    <text evidence="1">The sequence shown here is derived from an EMBL/GenBank/DDBJ whole genome shotgun (WGS) entry which is preliminary data.</text>
</comment>
<dbReference type="OrthoDB" id="1884773at2759"/>
<evidence type="ECO:0008006" key="3">
    <source>
        <dbReference type="Google" id="ProtNLM"/>
    </source>
</evidence>
<dbReference type="Gene3D" id="2.90.10.10">
    <property type="entry name" value="Bulb-type lectin domain"/>
    <property type="match status" value="1"/>
</dbReference>
<evidence type="ECO:0000313" key="2">
    <source>
        <dbReference type="Proteomes" id="UP000518752"/>
    </source>
</evidence>
<evidence type="ECO:0000313" key="1">
    <source>
        <dbReference type="EMBL" id="KAF5358871.1"/>
    </source>
</evidence>
<protein>
    <recommendedName>
        <fullName evidence="3">Bulb-type lectin domain-containing protein</fullName>
    </recommendedName>
</protein>
<reference evidence="1 2" key="1">
    <citation type="journal article" date="2020" name="ISME J.">
        <title>Uncovering the hidden diversity of litter-decomposition mechanisms in mushroom-forming fungi.</title>
        <authorList>
            <person name="Floudas D."/>
            <person name="Bentzer J."/>
            <person name="Ahren D."/>
            <person name="Johansson T."/>
            <person name="Persson P."/>
            <person name="Tunlid A."/>
        </authorList>
    </citation>
    <scope>NUCLEOTIDE SEQUENCE [LARGE SCALE GENOMIC DNA]</scope>
    <source>
        <strain evidence="1 2">CBS 406.79</strain>
    </source>
</reference>
<proteinExistence type="predicted"/>
<gene>
    <name evidence="1" type="ORF">D9757_012295</name>
</gene>
<accession>A0A8H5G5R0</accession>
<organism evidence="1 2">
    <name type="scientific">Collybiopsis confluens</name>
    <dbReference type="NCBI Taxonomy" id="2823264"/>
    <lineage>
        <taxon>Eukaryota</taxon>
        <taxon>Fungi</taxon>
        <taxon>Dikarya</taxon>
        <taxon>Basidiomycota</taxon>
        <taxon>Agaricomycotina</taxon>
        <taxon>Agaricomycetes</taxon>
        <taxon>Agaricomycetidae</taxon>
        <taxon>Agaricales</taxon>
        <taxon>Marasmiineae</taxon>
        <taxon>Omphalotaceae</taxon>
        <taxon>Collybiopsis</taxon>
    </lineage>
</organism>
<name>A0A8H5G5R0_9AGAR</name>
<dbReference type="SUPFAM" id="SSF51110">
    <property type="entry name" value="alpha-D-mannose-specific plant lectins"/>
    <property type="match status" value="1"/>
</dbReference>
<dbReference type="AlphaFoldDB" id="A0A8H5G5R0"/>
<sequence>MGLRTFPSELLLRSEDGDLQLVDDAGAVLWAVNGQNIVFVRMQVDGNCVGYNATGAVWAMQTNGINSPYHLICQDNGTLVITANGNPVWNN</sequence>